<dbReference type="EMBL" id="FRAD01000013">
    <property type="protein sequence ID" value="SHK08977.1"/>
    <property type="molecule type" value="Genomic_DNA"/>
</dbReference>
<dbReference type="InterPro" id="IPR007627">
    <property type="entry name" value="RNA_pol_sigma70_r2"/>
</dbReference>
<dbReference type="AlphaFoldDB" id="A0A1M6PM85"/>
<organism evidence="6 7">
    <name type="scientific">Hathewaya proteolytica DSM 3090</name>
    <dbReference type="NCBI Taxonomy" id="1121331"/>
    <lineage>
        <taxon>Bacteria</taxon>
        <taxon>Bacillati</taxon>
        <taxon>Bacillota</taxon>
        <taxon>Clostridia</taxon>
        <taxon>Eubacteriales</taxon>
        <taxon>Clostridiaceae</taxon>
        <taxon>Hathewaya</taxon>
    </lineage>
</organism>
<dbReference type="RefSeq" id="WP_072903718.1">
    <property type="nucleotide sequence ID" value="NZ_FRAD01000013.1"/>
</dbReference>
<dbReference type="InterPro" id="IPR013325">
    <property type="entry name" value="RNA_pol_sigma_r2"/>
</dbReference>
<dbReference type="InterPro" id="IPR014284">
    <property type="entry name" value="RNA_pol_sigma-70_dom"/>
</dbReference>
<dbReference type="NCBIfam" id="TIGR02937">
    <property type="entry name" value="sigma70-ECF"/>
    <property type="match status" value="1"/>
</dbReference>
<evidence type="ECO:0000256" key="2">
    <source>
        <dbReference type="ARBA" id="ARBA00023082"/>
    </source>
</evidence>
<evidence type="ECO:0000256" key="1">
    <source>
        <dbReference type="ARBA" id="ARBA00023015"/>
    </source>
</evidence>
<reference evidence="6 7" key="1">
    <citation type="submission" date="2016-11" db="EMBL/GenBank/DDBJ databases">
        <authorList>
            <person name="Jaros S."/>
            <person name="Januszkiewicz K."/>
            <person name="Wedrychowicz H."/>
        </authorList>
    </citation>
    <scope>NUCLEOTIDE SEQUENCE [LARGE SCALE GENOMIC DNA]</scope>
    <source>
        <strain evidence="6 7">DSM 3090</strain>
    </source>
</reference>
<dbReference type="InterPro" id="IPR036388">
    <property type="entry name" value="WH-like_DNA-bd_sf"/>
</dbReference>
<proteinExistence type="predicted"/>
<dbReference type="Gene3D" id="1.10.10.10">
    <property type="entry name" value="Winged helix-like DNA-binding domain superfamily/Winged helix DNA-binding domain"/>
    <property type="match status" value="1"/>
</dbReference>
<keyword evidence="4" id="KW-0804">Transcription</keyword>
<dbReference type="Gene3D" id="1.10.1740.10">
    <property type="match status" value="1"/>
</dbReference>
<dbReference type="Proteomes" id="UP000183952">
    <property type="component" value="Unassembled WGS sequence"/>
</dbReference>
<dbReference type="STRING" id="1121331.SAMN02745248_01759"/>
<name>A0A1M6PM85_9CLOT</name>
<sequence>MNGNVINEKDEKLFTSKEGSLCKENMGEGSKDTSSSKSKEGNFNNRLVILAKQGDRIAEEILVANFKPLIYKELLRIHLKNYDYDDLEQIGYIAVLLAIKKYVPNPSKGNFTAYVAKCVRNRYLQLLRRYAKYNLEDSLDKPFEENGGTVLDTLKDKVCLEDDIILNEDMTHLYLAIEKLPEKYREIIVECVLKDMCMKDYAKAKKIAYRVLVQRKHRAVVMLRELMIEE</sequence>
<keyword evidence="7" id="KW-1185">Reference proteome</keyword>
<dbReference type="GO" id="GO:0006352">
    <property type="term" value="P:DNA-templated transcription initiation"/>
    <property type="evidence" value="ECO:0007669"/>
    <property type="project" value="InterPro"/>
</dbReference>
<evidence type="ECO:0000313" key="7">
    <source>
        <dbReference type="Proteomes" id="UP000183952"/>
    </source>
</evidence>
<evidence type="ECO:0000313" key="6">
    <source>
        <dbReference type="EMBL" id="SHK08977.1"/>
    </source>
</evidence>
<evidence type="ECO:0000259" key="5">
    <source>
        <dbReference type="Pfam" id="PF04542"/>
    </source>
</evidence>
<dbReference type="PANTHER" id="PTHR30385:SF4">
    <property type="entry name" value="RNA POLYMERASE SIGMA-E FACTOR"/>
    <property type="match status" value="1"/>
</dbReference>
<keyword evidence="3" id="KW-0238">DNA-binding</keyword>
<dbReference type="GO" id="GO:0003677">
    <property type="term" value="F:DNA binding"/>
    <property type="evidence" value="ECO:0007669"/>
    <property type="project" value="UniProtKB-KW"/>
</dbReference>
<dbReference type="PANTHER" id="PTHR30385">
    <property type="entry name" value="SIGMA FACTOR F FLAGELLAR"/>
    <property type="match status" value="1"/>
</dbReference>
<keyword evidence="1" id="KW-0805">Transcription regulation</keyword>
<dbReference type="InterPro" id="IPR013324">
    <property type="entry name" value="RNA_pol_sigma_r3/r4-like"/>
</dbReference>
<accession>A0A1M6PM85</accession>
<evidence type="ECO:0000256" key="4">
    <source>
        <dbReference type="ARBA" id="ARBA00023163"/>
    </source>
</evidence>
<keyword evidence="2" id="KW-0731">Sigma factor</keyword>
<dbReference type="Pfam" id="PF04542">
    <property type="entry name" value="Sigma70_r2"/>
    <property type="match status" value="1"/>
</dbReference>
<dbReference type="GO" id="GO:0016987">
    <property type="term" value="F:sigma factor activity"/>
    <property type="evidence" value="ECO:0007669"/>
    <property type="project" value="UniProtKB-KW"/>
</dbReference>
<dbReference type="SUPFAM" id="SSF88659">
    <property type="entry name" value="Sigma3 and sigma4 domains of RNA polymerase sigma factors"/>
    <property type="match status" value="1"/>
</dbReference>
<evidence type="ECO:0000256" key="3">
    <source>
        <dbReference type="ARBA" id="ARBA00023125"/>
    </source>
</evidence>
<dbReference type="OrthoDB" id="1954605at2"/>
<protein>
    <submittedName>
        <fullName evidence="6">RNA polymerase sigma factor, sigma-70 family</fullName>
    </submittedName>
</protein>
<dbReference type="SUPFAM" id="SSF88946">
    <property type="entry name" value="Sigma2 domain of RNA polymerase sigma factors"/>
    <property type="match status" value="1"/>
</dbReference>
<gene>
    <name evidence="6" type="ORF">SAMN02745248_01759</name>
</gene>
<feature type="domain" description="RNA polymerase sigma-70 region 2" evidence="5">
    <location>
        <begin position="62"/>
        <end position="131"/>
    </location>
</feature>